<protein>
    <submittedName>
        <fullName evidence="4">Transcription factor SOX-15</fullName>
    </submittedName>
</protein>
<feature type="region of interest" description="Disordered" evidence="1">
    <location>
        <begin position="1"/>
        <end position="22"/>
    </location>
</feature>
<keyword evidence="3" id="KW-1185">Reference proteome</keyword>
<reference evidence="4" key="1">
    <citation type="submission" date="2016-06" db="UniProtKB">
        <authorList>
            <consortium name="WormBaseParasite"/>
        </authorList>
    </citation>
    <scope>IDENTIFICATION</scope>
</reference>
<evidence type="ECO:0000313" key="4">
    <source>
        <dbReference type="WBParaSite" id="OFLC_0000523001-mRNA-1"/>
    </source>
</evidence>
<evidence type="ECO:0000313" key="3">
    <source>
        <dbReference type="Proteomes" id="UP000267606"/>
    </source>
</evidence>
<accession>A0A183HCL9</accession>
<dbReference type="Proteomes" id="UP000267606">
    <property type="component" value="Unassembled WGS sequence"/>
</dbReference>
<dbReference type="EMBL" id="UZAJ01004386">
    <property type="protein sequence ID" value="VDO42450.1"/>
    <property type="molecule type" value="Genomic_DNA"/>
</dbReference>
<organism evidence="4">
    <name type="scientific">Onchocerca flexuosa</name>
    <dbReference type="NCBI Taxonomy" id="387005"/>
    <lineage>
        <taxon>Eukaryota</taxon>
        <taxon>Metazoa</taxon>
        <taxon>Ecdysozoa</taxon>
        <taxon>Nematoda</taxon>
        <taxon>Chromadorea</taxon>
        <taxon>Rhabditida</taxon>
        <taxon>Spirurina</taxon>
        <taxon>Spiruromorpha</taxon>
        <taxon>Filarioidea</taxon>
        <taxon>Onchocercidae</taxon>
        <taxon>Onchocerca</taxon>
    </lineage>
</organism>
<dbReference type="WBParaSite" id="OFLC_0000523001-mRNA-1">
    <property type="protein sequence ID" value="OFLC_0000523001-mRNA-1"/>
    <property type="gene ID" value="OFLC_0000523001"/>
</dbReference>
<gene>
    <name evidence="2" type="ORF">OFLC_LOCUS5231</name>
</gene>
<name>A0A183HCL9_9BILA</name>
<reference evidence="2 3" key="2">
    <citation type="submission" date="2018-11" db="EMBL/GenBank/DDBJ databases">
        <authorList>
            <consortium name="Pathogen Informatics"/>
        </authorList>
    </citation>
    <scope>NUCLEOTIDE SEQUENCE [LARGE SCALE GENOMIC DNA]</scope>
</reference>
<evidence type="ECO:0000256" key="1">
    <source>
        <dbReference type="SAM" id="MobiDB-lite"/>
    </source>
</evidence>
<dbReference type="AlphaFoldDB" id="A0A183HCL9"/>
<feature type="compositionally biased region" description="Low complexity" evidence="1">
    <location>
        <begin position="48"/>
        <end position="63"/>
    </location>
</feature>
<feature type="region of interest" description="Disordered" evidence="1">
    <location>
        <begin position="35"/>
        <end position="63"/>
    </location>
</feature>
<sequence>MLQLTPVSGYASMPAMPYPGRQSYVAPANMAVSYKGAETTSGGPDIHSQTSSNDGSSGSEQKR</sequence>
<evidence type="ECO:0000313" key="2">
    <source>
        <dbReference type="EMBL" id="VDO42450.1"/>
    </source>
</evidence>
<proteinExistence type="predicted"/>